<evidence type="ECO:0000256" key="3">
    <source>
        <dbReference type="RuleBase" id="RU000363"/>
    </source>
</evidence>
<dbReference type="EMBL" id="MTYJ01000175">
    <property type="protein sequence ID" value="OWA49867.1"/>
    <property type="molecule type" value="Genomic_DNA"/>
</dbReference>
<dbReference type="AlphaFoldDB" id="A0A9X6RJG3"/>
<comment type="similarity">
    <text evidence="1 3">Belongs to the short-chain dehydrogenases/reductases (SDR) family.</text>
</comment>
<dbReference type="FunFam" id="3.40.50.720:FF:000047">
    <property type="entry name" value="NADP-dependent L-serine/L-allo-threonine dehydrogenase"/>
    <property type="match status" value="1"/>
</dbReference>
<dbReference type="SUPFAM" id="SSF51735">
    <property type="entry name" value="NAD(P)-binding Rossmann-fold domains"/>
    <property type="match status" value="1"/>
</dbReference>
<evidence type="ECO:0000256" key="1">
    <source>
        <dbReference type="ARBA" id="ARBA00006484"/>
    </source>
</evidence>
<dbReference type="Proteomes" id="UP000192578">
    <property type="component" value="Unassembled WGS sequence"/>
</dbReference>
<name>A0A9X6RJG3_HYPEX</name>
<gene>
    <name evidence="4" type="ORF">BV898_14404</name>
</gene>
<dbReference type="Pfam" id="PF00106">
    <property type="entry name" value="adh_short"/>
    <property type="match status" value="1"/>
</dbReference>
<dbReference type="GO" id="GO:0016616">
    <property type="term" value="F:oxidoreductase activity, acting on the CH-OH group of donors, NAD or NADP as acceptor"/>
    <property type="evidence" value="ECO:0007669"/>
    <property type="project" value="UniProtKB-ARBA"/>
</dbReference>
<evidence type="ECO:0000256" key="2">
    <source>
        <dbReference type="ARBA" id="ARBA00023002"/>
    </source>
</evidence>
<dbReference type="PRINTS" id="PR00080">
    <property type="entry name" value="SDRFAMILY"/>
</dbReference>
<reference evidence="5" key="1">
    <citation type="submission" date="2017-01" db="EMBL/GenBank/DDBJ databases">
        <title>Comparative genomics of anhydrobiosis in the tardigrade Hypsibius dujardini.</title>
        <authorList>
            <person name="Yoshida Y."/>
            <person name="Koutsovoulos G."/>
            <person name="Laetsch D."/>
            <person name="Stevens L."/>
            <person name="Kumar S."/>
            <person name="Horikawa D."/>
            <person name="Ishino K."/>
            <person name="Komine S."/>
            <person name="Tomita M."/>
            <person name="Blaxter M."/>
            <person name="Arakawa K."/>
        </authorList>
    </citation>
    <scope>NUCLEOTIDE SEQUENCE [LARGE SCALE GENOMIC DNA]</scope>
    <source>
        <strain evidence="5">Z151</strain>
    </source>
</reference>
<dbReference type="Gene3D" id="3.40.50.720">
    <property type="entry name" value="NAD(P)-binding Rossmann-like Domain"/>
    <property type="match status" value="1"/>
</dbReference>
<comment type="caution">
    <text evidence="4">The sequence shown here is derived from an EMBL/GenBank/DDBJ whole genome shotgun (WGS) entry which is preliminary data.</text>
</comment>
<dbReference type="PANTHER" id="PTHR43115:SF4">
    <property type="entry name" value="DEHYDROGENASE_REDUCTASE SDR FAMILY MEMBER 11"/>
    <property type="match status" value="1"/>
</dbReference>
<keyword evidence="5" id="KW-1185">Reference proteome</keyword>
<protein>
    <submittedName>
        <fullName evidence="4">Dehydrogenase/reductase SDR family member 11</fullName>
    </submittedName>
</protein>
<evidence type="ECO:0000313" key="5">
    <source>
        <dbReference type="Proteomes" id="UP000192578"/>
    </source>
</evidence>
<dbReference type="PANTHER" id="PTHR43115">
    <property type="entry name" value="DEHYDROGENASE/REDUCTASE SDR FAMILY MEMBER 11"/>
    <property type="match status" value="1"/>
</dbReference>
<dbReference type="InterPro" id="IPR036291">
    <property type="entry name" value="NAD(P)-bd_dom_sf"/>
</dbReference>
<proteinExistence type="inferred from homology"/>
<dbReference type="PRINTS" id="PR00081">
    <property type="entry name" value="GDHRDH"/>
</dbReference>
<organism evidence="4 5">
    <name type="scientific">Hypsibius exemplaris</name>
    <name type="common">Freshwater tardigrade</name>
    <dbReference type="NCBI Taxonomy" id="2072580"/>
    <lineage>
        <taxon>Eukaryota</taxon>
        <taxon>Metazoa</taxon>
        <taxon>Ecdysozoa</taxon>
        <taxon>Tardigrada</taxon>
        <taxon>Eutardigrada</taxon>
        <taxon>Parachela</taxon>
        <taxon>Hypsibioidea</taxon>
        <taxon>Hypsibiidae</taxon>
        <taxon>Hypsibius</taxon>
    </lineage>
</organism>
<sequence length="249" mass="26716">MDRWRGKTAVVTGASAGIGYAITTSLLEAGINVVGCARNPTSLEELQSKLPSHAGKLTALKSDLSKEEEILLLFKEIQANFGHADILINNAGTAILGNLSDADTEGWRTMLDLNILATNICTREFLKLLEKDGLDTGHIININSVAGHTIYPVNMGSYYYSATKHMITALTKGLIHELSQKKSKIRVTSLSPGLVNTPLVANIQKSSEHGQIWTRAALEGKDIADAVLYILGTPPNVVVTELTITPGPS</sequence>
<evidence type="ECO:0000313" key="4">
    <source>
        <dbReference type="EMBL" id="OWA49867.1"/>
    </source>
</evidence>
<accession>A0A9X6RJG3</accession>
<dbReference type="OrthoDB" id="1933717at2759"/>
<dbReference type="InterPro" id="IPR002347">
    <property type="entry name" value="SDR_fam"/>
</dbReference>
<keyword evidence="2" id="KW-0560">Oxidoreductase</keyword>